<sequence>MDRMALIPDVHSPAAALGILIKDDNFSRLNVRPMHYLAIDEVLDQNEVQNLAKSANYIQVRKIMARDEYNERESIRDLPNHGVASFSPFHLADFMPGRRDVFDHSKAINAGDSIVSLMRGSVVGTLSTGGGMHRIYQQRITLSLNEMQGIQSFSSSKRYRMEINATILLPLMESIFIDADDPIIVEYNAGSPDPILCRAFIHDSNINDEKATSTSSCNVQFVSPETIDIEQPSFASRQYVVAFHINASLVFGPDGHSLTKQLNIGLDYGTTIHTRYQLPQFNHQNNASHEFTGMNGTVLITVQQPVLYSSIISVMERTSNDPLQYFVLDTHASSVEKSKIPQPIVISVAIGVDNDYWWVTSITMLSALVGGFVVMRSIDSVSTWN</sequence>
<evidence type="ECO:0000256" key="8">
    <source>
        <dbReference type="ARBA" id="ARBA00023136"/>
    </source>
</evidence>
<keyword evidence="5" id="KW-0812">Transmembrane</keyword>
<name>A0ABD3N8J0_9STRA</name>
<evidence type="ECO:0000256" key="3">
    <source>
        <dbReference type="ARBA" id="ARBA00010345"/>
    </source>
</evidence>
<organism evidence="10 11">
    <name type="scientific">Cyclotella atomus</name>
    <dbReference type="NCBI Taxonomy" id="382360"/>
    <lineage>
        <taxon>Eukaryota</taxon>
        <taxon>Sar</taxon>
        <taxon>Stramenopiles</taxon>
        <taxon>Ochrophyta</taxon>
        <taxon>Bacillariophyta</taxon>
        <taxon>Coscinodiscophyceae</taxon>
        <taxon>Thalassiosirophycidae</taxon>
        <taxon>Stephanodiscales</taxon>
        <taxon>Stephanodiscaceae</taxon>
        <taxon>Cyclotella</taxon>
    </lineage>
</organism>
<dbReference type="Proteomes" id="UP001530400">
    <property type="component" value="Unassembled WGS sequence"/>
</dbReference>
<dbReference type="Pfam" id="PF08320">
    <property type="entry name" value="PIG-X"/>
    <property type="match status" value="1"/>
</dbReference>
<protein>
    <submittedName>
        <fullName evidence="10">Uncharacterized protein</fullName>
    </submittedName>
</protein>
<evidence type="ECO:0000256" key="2">
    <source>
        <dbReference type="ARBA" id="ARBA00004687"/>
    </source>
</evidence>
<reference evidence="10 11" key="1">
    <citation type="submission" date="2024-10" db="EMBL/GenBank/DDBJ databases">
        <title>Updated reference genomes for cyclostephanoid diatoms.</title>
        <authorList>
            <person name="Roberts W.R."/>
            <person name="Alverson A.J."/>
        </authorList>
    </citation>
    <scope>NUCLEOTIDE SEQUENCE [LARGE SCALE GENOMIC DNA]</scope>
    <source>
        <strain evidence="10 11">AJA010-31</strain>
    </source>
</reference>
<comment type="similarity">
    <text evidence="3">Belongs to the PIGX family.</text>
</comment>
<dbReference type="AlphaFoldDB" id="A0ABD3N8J0"/>
<evidence type="ECO:0000256" key="7">
    <source>
        <dbReference type="ARBA" id="ARBA00022989"/>
    </source>
</evidence>
<dbReference type="EMBL" id="JALLPJ020001271">
    <property type="protein sequence ID" value="KAL3772247.1"/>
    <property type="molecule type" value="Genomic_DNA"/>
</dbReference>
<evidence type="ECO:0000256" key="6">
    <source>
        <dbReference type="ARBA" id="ARBA00022824"/>
    </source>
</evidence>
<evidence type="ECO:0000256" key="1">
    <source>
        <dbReference type="ARBA" id="ARBA00004389"/>
    </source>
</evidence>
<keyword evidence="4" id="KW-0337">GPI-anchor biosynthesis</keyword>
<dbReference type="GO" id="GO:0006506">
    <property type="term" value="P:GPI anchor biosynthetic process"/>
    <property type="evidence" value="ECO:0007669"/>
    <property type="project" value="UniProtKB-KW"/>
</dbReference>
<gene>
    <name evidence="10" type="ORF">ACHAWO_012645</name>
</gene>
<keyword evidence="7" id="KW-1133">Transmembrane helix</keyword>
<dbReference type="GO" id="GO:0005789">
    <property type="term" value="C:endoplasmic reticulum membrane"/>
    <property type="evidence" value="ECO:0007669"/>
    <property type="project" value="UniProtKB-SubCell"/>
</dbReference>
<comment type="caution">
    <text evidence="10">The sequence shown here is derived from an EMBL/GenBank/DDBJ whole genome shotgun (WGS) entry which is preliminary data.</text>
</comment>
<keyword evidence="9" id="KW-0325">Glycoprotein</keyword>
<dbReference type="InterPro" id="IPR013233">
    <property type="entry name" value="PIG-X/PBN1"/>
</dbReference>
<comment type="subcellular location">
    <subcellularLocation>
        <location evidence="1">Endoplasmic reticulum membrane</location>
        <topology evidence="1">Single-pass membrane protein</topology>
    </subcellularLocation>
</comment>
<keyword evidence="6" id="KW-0256">Endoplasmic reticulum</keyword>
<evidence type="ECO:0000256" key="5">
    <source>
        <dbReference type="ARBA" id="ARBA00022692"/>
    </source>
</evidence>
<proteinExistence type="inferred from homology"/>
<comment type="pathway">
    <text evidence="2">Glycolipid biosynthesis; glycosylphosphatidylinositol-anchor biosynthesis.</text>
</comment>
<evidence type="ECO:0000256" key="9">
    <source>
        <dbReference type="ARBA" id="ARBA00023180"/>
    </source>
</evidence>
<keyword evidence="8" id="KW-0472">Membrane</keyword>
<evidence type="ECO:0000313" key="10">
    <source>
        <dbReference type="EMBL" id="KAL3772247.1"/>
    </source>
</evidence>
<keyword evidence="11" id="KW-1185">Reference proteome</keyword>
<evidence type="ECO:0000256" key="4">
    <source>
        <dbReference type="ARBA" id="ARBA00022502"/>
    </source>
</evidence>
<accession>A0ABD3N8J0</accession>
<evidence type="ECO:0000313" key="11">
    <source>
        <dbReference type="Proteomes" id="UP001530400"/>
    </source>
</evidence>